<protein>
    <submittedName>
        <fullName evidence="2">Uncharacterized protein</fullName>
    </submittedName>
</protein>
<dbReference type="RefSeq" id="WP_244213657.1">
    <property type="nucleotide sequence ID" value="NZ_CP054614.1"/>
</dbReference>
<accession>A0A2V4WJI2</accession>
<evidence type="ECO:0000313" key="3">
    <source>
        <dbReference type="Proteomes" id="UP000247790"/>
    </source>
</evidence>
<dbReference type="EMBL" id="QJSW01000001">
    <property type="protein sequence ID" value="PYE52518.1"/>
    <property type="molecule type" value="Genomic_DNA"/>
</dbReference>
<feature type="coiled-coil region" evidence="1">
    <location>
        <begin position="23"/>
        <end position="53"/>
    </location>
</feature>
<organism evidence="2 3">
    <name type="scientific">Paenibacillus barcinonensis</name>
    <dbReference type="NCBI Taxonomy" id="198119"/>
    <lineage>
        <taxon>Bacteria</taxon>
        <taxon>Bacillati</taxon>
        <taxon>Bacillota</taxon>
        <taxon>Bacilli</taxon>
        <taxon>Bacillales</taxon>
        <taxon>Paenibacillaceae</taxon>
        <taxon>Paenibacillus</taxon>
    </lineage>
</organism>
<reference evidence="2 3" key="1">
    <citation type="submission" date="2018-06" db="EMBL/GenBank/DDBJ databases">
        <title>Genomic Encyclopedia of Type Strains, Phase III (KMG-III): the genomes of soil and plant-associated and newly described type strains.</title>
        <authorList>
            <person name="Whitman W."/>
        </authorList>
    </citation>
    <scope>NUCLEOTIDE SEQUENCE [LARGE SCALE GENOMIC DNA]</scope>
    <source>
        <strain evidence="2 3">CECT 7022</strain>
    </source>
</reference>
<name>A0A2V4WJI2_PAEBA</name>
<keyword evidence="1" id="KW-0175">Coiled coil</keyword>
<gene>
    <name evidence="2" type="ORF">DFQ00_101456</name>
</gene>
<proteinExistence type="predicted"/>
<dbReference type="AlphaFoldDB" id="A0A2V4WJI2"/>
<evidence type="ECO:0000313" key="2">
    <source>
        <dbReference type="EMBL" id="PYE52518.1"/>
    </source>
</evidence>
<evidence type="ECO:0000256" key="1">
    <source>
        <dbReference type="SAM" id="Coils"/>
    </source>
</evidence>
<sequence length="95" mass="10857">MKTILDVKRRLAAARCPYPVSLMDDLEEAYEENERLRKELEEARDALHKIADGEWEESMDSQFNDVFTTRTINPTQIANEALAALGQEGEGNQCR</sequence>
<dbReference type="Proteomes" id="UP000247790">
    <property type="component" value="Unassembled WGS sequence"/>
</dbReference>
<comment type="caution">
    <text evidence="2">The sequence shown here is derived from an EMBL/GenBank/DDBJ whole genome shotgun (WGS) entry which is preliminary data.</text>
</comment>